<dbReference type="EMBL" id="JAHQIW010007505">
    <property type="protein sequence ID" value="KAJ1375070.1"/>
    <property type="molecule type" value="Genomic_DNA"/>
</dbReference>
<dbReference type="AlphaFoldDB" id="A0AAD5REP1"/>
<protein>
    <submittedName>
        <fullName evidence="1">Uncharacterized protein</fullName>
    </submittedName>
</protein>
<proteinExistence type="predicted"/>
<organism evidence="1 2">
    <name type="scientific">Parelaphostrongylus tenuis</name>
    <name type="common">Meningeal worm</name>
    <dbReference type="NCBI Taxonomy" id="148309"/>
    <lineage>
        <taxon>Eukaryota</taxon>
        <taxon>Metazoa</taxon>
        <taxon>Ecdysozoa</taxon>
        <taxon>Nematoda</taxon>
        <taxon>Chromadorea</taxon>
        <taxon>Rhabditida</taxon>
        <taxon>Rhabditina</taxon>
        <taxon>Rhabditomorpha</taxon>
        <taxon>Strongyloidea</taxon>
        <taxon>Metastrongylidae</taxon>
        <taxon>Parelaphostrongylus</taxon>
    </lineage>
</organism>
<evidence type="ECO:0000313" key="1">
    <source>
        <dbReference type="EMBL" id="KAJ1375070.1"/>
    </source>
</evidence>
<reference evidence="1" key="1">
    <citation type="submission" date="2021-06" db="EMBL/GenBank/DDBJ databases">
        <title>Parelaphostrongylus tenuis whole genome reference sequence.</title>
        <authorList>
            <person name="Garwood T.J."/>
            <person name="Larsen P.A."/>
            <person name="Fountain-Jones N.M."/>
            <person name="Garbe J.R."/>
            <person name="Macchietto M.G."/>
            <person name="Kania S.A."/>
            <person name="Gerhold R.W."/>
            <person name="Richards J.E."/>
            <person name="Wolf T.M."/>
        </authorList>
    </citation>
    <scope>NUCLEOTIDE SEQUENCE</scope>
    <source>
        <strain evidence="1">MNPRO001-30</strain>
        <tissue evidence="1">Meninges</tissue>
    </source>
</reference>
<name>A0AAD5REP1_PARTN</name>
<accession>A0AAD5REP1</accession>
<comment type="caution">
    <text evidence="1">The sequence shown here is derived from an EMBL/GenBank/DDBJ whole genome shotgun (WGS) entry which is preliminary data.</text>
</comment>
<dbReference type="Proteomes" id="UP001196413">
    <property type="component" value="Unassembled WGS sequence"/>
</dbReference>
<gene>
    <name evidence="1" type="ORF">KIN20_038305</name>
</gene>
<sequence>MLAAAVHGAEDLAAALEASYPKASKDSKPKAAKVASNPTYSAFMATRTVK</sequence>
<evidence type="ECO:0000313" key="2">
    <source>
        <dbReference type="Proteomes" id="UP001196413"/>
    </source>
</evidence>
<keyword evidence="2" id="KW-1185">Reference proteome</keyword>